<keyword evidence="7" id="KW-1185">Reference proteome</keyword>
<keyword evidence="2" id="KW-0805">Transcription regulation</keyword>
<gene>
    <name evidence="6" type="ORF">ACFQ34_07845</name>
</gene>
<name>A0ABW3VEZ7_9PSEU</name>
<comment type="similarity">
    <text evidence="1">Belongs to the LysR transcriptional regulatory family.</text>
</comment>
<keyword evidence="4" id="KW-0804">Transcription</keyword>
<keyword evidence="3" id="KW-0238">DNA-binding</keyword>
<evidence type="ECO:0000256" key="4">
    <source>
        <dbReference type="ARBA" id="ARBA00023163"/>
    </source>
</evidence>
<dbReference type="PANTHER" id="PTHR30419">
    <property type="entry name" value="HTH-TYPE TRANSCRIPTIONAL REGULATOR YBHD"/>
    <property type="match status" value="1"/>
</dbReference>
<feature type="domain" description="HTH lysR-type" evidence="5">
    <location>
        <begin position="1"/>
        <end position="58"/>
    </location>
</feature>
<dbReference type="Gene3D" id="1.10.10.10">
    <property type="entry name" value="Winged helix-like DNA-binding domain superfamily/Winged helix DNA-binding domain"/>
    <property type="match status" value="1"/>
</dbReference>
<dbReference type="Proteomes" id="UP001597182">
    <property type="component" value="Unassembled WGS sequence"/>
</dbReference>
<protein>
    <submittedName>
        <fullName evidence="6">LysR family transcriptional regulator</fullName>
    </submittedName>
</protein>
<dbReference type="Pfam" id="PF03466">
    <property type="entry name" value="LysR_substrate"/>
    <property type="match status" value="1"/>
</dbReference>
<evidence type="ECO:0000256" key="3">
    <source>
        <dbReference type="ARBA" id="ARBA00023125"/>
    </source>
</evidence>
<dbReference type="PRINTS" id="PR00039">
    <property type="entry name" value="HTHLYSR"/>
</dbReference>
<dbReference type="PROSITE" id="PS50931">
    <property type="entry name" value="HTH_LYSR"/>
    <property type="match status" value="1"/>
</dbReference>
<dbReference type="EMBL" id="JBHTMB010000054">
    <property type="protein sequence ID" value="MFD1233190.1"/>
    <property type="molecule type" value="Genomic_DNA"/>
</dbReference>
<reference evidence="7" key="1">
    <citation type="journal article" date="2019" name="Int. J. Syst. Evol. Microbiol.">
        <title>The Global Catalogue of Microorganisms (GCM) 10K type strain sequencing project: providing services to taxonomists for standard genome sequencing and annotation.</title>
        <authorList>
            <consortium name="The Broad Institute Genomics Platform"/>
            <consortium name="The Broad Institute Genome Sequencing Center for Infectious Disease"/>
            <person name="Wu L."/>
            <person name="Ma J."/>
        </authorList>
    </citation>
    <scope>NUCLEOTIDE SEQUENCE [LARGE SCALE GENOMIC DNA]</scope>
    <source>
        <strain evidence="7">CCUG 49018</strain>
    </source>
</reference>
<dbReference type="RefSeq" id="WP_013673099.1">
    <property type="nucleotide sequence ID" value="NZ_BAABKS010000040.1"/>
</dbReference>
<dbReference type="CDD" id="cd05466">
    <property type="entry name" value="PBP2_LTTR_substrate"/>
    <property type="match status" value="1"/>
</dbReference>
<dbReference type="InterPro" id="IPR036388">
    <property type="entry name" value="WH-like_DNA-bd_sf"/>
</dbReference>
<evidence type="ECO:0000313" key="6">
    <source>
        <dbReference type="EMBL" id="MFD1233190.1"/>
    </source>
</evidence>
<dbReference type="Pfam" id="PF00126">
    <property type="entry name" value="HTH_1"/>
    <property type="match status" value="1"/>
</dbReference>
<evidence type="ECO:0000313" key="7">
    <source>
        <dbReference type="Proteomes" id="UP001597182"/>
    </source>
</evidence>
<organism evidence="6 7">
    <name type="scientific">Pseudonocardia benzenivorans</name>
    <dbReference type="NCBI Taxonomy" id="228005"/>
    <lineage>
        <taxon>Bacteria</taxon>
        <taxon>Bacillati</taxon>
        <taxon>Actinomycetota</taxon>
        <taxon>Actinomycetes</taxon>
        <taxon>Pseudonocardiales</taxon>
        <taxon>Pseudonocardiaceae</taxon>
        <taxon>Pseudonocardia</taxon>
    </lineage>
</organism>
<dbReference type="SUPFAM" id="SSF53850">
    <property type="entry name" value="Periplasmic binding protein-like II"/>
    <property type="match status" value="1"/>
</dbReference>
<dbReference type="PANTHER" id="PTHR30419:SF24">
    <property type="entry name" value="HTH-TYPE TRANSCRIPTIONAL REGULATOR CZCR"/>
    <property type="match status" value="1"/>
</dbReference>
<accession>A0ABW3VEZ7</accession>
<proteinExistence type="inferred from homology"/>
<dbReference type="InterPro" id="IPR036390">
    <property type="entry name" value="WH_DNA-bd_sf"/>
</dbReference>
<evidence type="ECO:0000259" key="5">
    <source>
        <dbReference type="PROSITE" id="PS50931"/>
    </source>
</evidence>
<comment type="caution">
    <text evidence="6">The sequence shown here is derived from an EMBL/GenBank/DDBJ whole genome shotgun (WGS) entry which is preliminary data.</text>
</comment>
<dbReference type="InterPro" id="IPR000847">
    <property type="entry name" value="LysR_HTH_N"/>
</dbReference>
<dbReference type="InterPro" id="IPR050950">
    <property type="entry name" value="HTH-type_LysR_regulators"/>
</dbReference>
<evidence type="ECO:0000256" key="1">
    <source>
        <dbReference type="ARBA" id="ARBA00009437"/>
    </source>
</evidence>
<dbReference type="InterPro" id="IPR005119">
    <property type="entry name" value="LysR_subst-bd"/>
</dbReference>
<dbReference type="SUPFAM" id="SSF46785">
    <property type="entry name" value="Winged helix' DNA-binding domain"/>
    <property type="match status" value="1"/>
</dbReference>
<evidence type="ECO:0000256" key="2">
    <source>
        <dbReference type="ARBA" id="ARBA00023015"/>
    </source>
</evidence>
<sequence>MTLLQLRVLLAVAEHGGFTAAGTALGMSQPAVSRAVSALESELDTVLLRRGRDGVALTDAGARAATHAREALRQVDLLRTEVAAVSGRVTGTLRLASLPSATGTLIAARLRGFAERYPLVTVRLLEGSDEEIRDWLDQGVVDAGVVTLPAPGLHLELLDSHEMVAVLPAGHALGAGDTVTYQALAAEPFIRSSCGCARVFEGVAREVGVRLDPAFEARELSAVLEMVGAGLGVSIVPAVALRTVPAETIVRPLVPRTVRTLGVAAAAGASPAARAFLEEVARTRKVVVPVSADAGRAPLAAPVDAARPV</sequence>
<dbReference type="Gene3D" id="3.40.190.290">
    <property type="match status" value="1"/>
</dbReference>